<accession>A0A0T6BA42</accession>
<feature type="compositionally biased region" description="Basic and acidic residues" evidence="3">
    <location>
        <begin position="8"/>
        <end position="23"/>
    </location>
</feature>
<gene>
    <name evidence="5" type="ORF">AMK59_1406</name>
</gene>
<dbReference type="InterPro" id="IPR023779">
    <property type="entry name" value="Chromodomain_CS"/>
</dbReference>
<dbReference type="InterPro" id="IPR000953">
    <property type="entry name" value="Chromo/chromo_shadow_dom"/>
</dbReference>
<organism evidence="5 6">
    <name type="scientific">Oryctes borbonicus</name>
    <dbReference type="NCBI Taxonomy" id="1629725"/>
    <lineage>
        <taxon>Eukaryota</taxon>
        <taxon>Metazoa</taxon>
        <taxon>Ecdysozoa</taxon>
        <taxon>Arthropoda</taxon>
        <taxon>Hexapoda</taxon>
        <taxon>Insecta</taxon>
        <taxon>Pterygota</taxon>
        <taxon>Neoptera</taxon>
        <taxon>Endopterygota</taxon>
        <taxon>Coleoptera</taxon>
        <taxon>Polyphaga</taxon>
        <taxon>Scarabaeiformia</taxon>
        <taxon>Scarabaeidae</taxon>
        <taxon>Dynastinae</taxon>
        <taxon>Oryctes</taxon>
    </lineage>
</organism>
<evidence type="ECO:0000256" key="3">
    <source>
        <dbReference type="SAM" id="MobiDB-lite"/>
    </source>
</evidence>
<dbReference type="GO" id="GO:0005634">
    <property type="term" value="C:nucleus"/>
    <property type="evidence" value="ECO:0007669"/>
    <property type="project" value="UniProtKB-SubCell"/>
</dbReference>
<evidence type="ECO:0000256" key="1">
    <source>
        <dbReference type="ARBA" id="ARBA00004123"/>
    </source>
</evidence>
<sequence length="281" mass="32985">MRRKNKKFKQDEAETSASERTESSEQDNTNEDNHDESIENSSDKPEPETKKRKRVSFSPKKAAKEKKDREEKENSQADADNGEVQHEVEAIIDEKMVRGVKHYLIRWKGYSEDSDTWEPETTVNCPDLIKQFNSSRKNNSKSKKRKEVKIKKKRNSIKKKDSRDSKDSSEDYDENEEFEVDRIVEVHHKRDGSREFLVSWKGYPPSQNSWVLEEDMTCNDLIAKFMAKVEKAKQSEHKELRVKPAHTDRFTLSTKETGRRLSKRNSGKQSFNLIHFLKNCL</sequence>
<dbReference type="GO" id="GO:0005694">
    <property type="term" value="C:chromosome"/>
    <property type="evidence" value="ECO:0007669"/>
    <property type="project" value="UniProtKB-ARBA"/>
</dbReference>
<dbReference type="Proteomes" id="UP000051574">
    <property type="component" value="Unassembled WGS sequence"/>
</dbReference>
<feature type="domain" description="Chromo" evidence="4">
    <location>
        <begin position="178"/>
        <end position="237"/>
    </location>
</feature>
<dbReference type="InterPro" id="IPR023780">
    <property type="entry name" value="Chromo_domain"/>
</dbReference>
<dbReference type="PROSITE" id="PS00598">
    <property type="entry name" value="CHROMO_1"/>
    <property type="match status" value="1"/>
</dbReference>
<dbReference type="Gene3D" id="2.40.50.40">
    <property type="match status" value="2"/>
</dbReference>
<dbReference type="SMART" id="SM00298">
    <property type="entry name" value="CHROMO"/>
    <property type="match status" value="2"/>
</dbReference>
<protein>
    <recommendedName>
        <fullName evidence="4">Chromo domain-containing protein</fullName>
    </recommendedName>
</protein>
<dbReference type="SUPFAM" id="SSF54160">
    <property type="entry name" value="Chromo domain-like"/>
    <property type="match status" value="2"/>
</dbReference>
<comment type="caution">
    <text evidence="5">The sequence shown here is derived from an EMBL/GenBank/DDBJ whole genome shotgun (WGS) entry which is preliminary data.</text>
</comment>
<dbReference type="PROSITE" id="PS50013">
    <property type="entry name" value="CHROMO_2"/>
    <property type="match status" value="2"/>
</dbReference>
<feature type="region of interest" description="Disordered" evidence="3">
    <location>
        <begin position="129"/>
        <end position="174"/>
    </location>
</feature>
<feature type="compositionally biased region" description="Basic and acidic residues" evidence="3">
    <location>
        <begin position="158"/>
        <end position="169"/>
    </location>
</feature>
<name>A0A0T6BA42_9SCAR</name>
<dbReference type="Pfam" id="PF00385">
    <property type="entry name" value="Chromo"/>
    <property type="match status" value="2"/>
</dbReference>
<feature type="compositionally biased region" description="Basic and acidic residues" evidence="3">
    <location>
        <begin position="31"/>
        <end position="49"/>
    </location>
</feature>
<dbReference type="EMBL" id="LJIG01002807">
    <property type="protein sequence ID" value="KRT84133.1"/>
    <property type="molecule type" value="Genomic_DNA"/>
</dbReference>
<dbReference type="AlphaFoldDB" id="A0A0T6BA42"/>
<feature type="domain" description="Chromo" evidence="4">
    <location>
        <begin position="86"/>
        <end position="144"/>
    </location>
</feature>
<dbReference type="InterPro" id="IPR016197">
    <property type="entry name" value="Chromo-like_dom_sf"/>
</dbReference>
<feature type="compositionally biased region" description="Basic and acidic residues" evidence="3">
    <location>
        <begin position="65"/>
        <end position="75"/>
    </location>
</feature>
<evidence type="ECO:0000259" key="4">
    <source>
        <dbReference type="PROSITE" id="PS50013"/>
    </source>
</evidence>
<keyword evidence="6" id="KW-1185">Reference proteome</keyword>
<evidence type="ECO:0000256" key="2">
    <source>
        <dbReference type="ARBA" id="ARBA00023242"/>
    </source>
</evidence>
<feature type="region of interest" description="Disordered" evidence="3">
    <location>
        <begin position="1"/>
        <end position="86"/>
    </location>
</feature>
<evidence type="ECO:0000313" key="5">
    <source>
        <dbReference type="EMBL" id="KRT84133.1"/>
    </source>
</evidence>
<keyword evidence="2" id="KW-0539">Nucleus</keyword>
<dbReference type="PANTHER" id="PTHR22812">
    <property type="entry name" value="CHROMOBOX PROTEIN"/>
    <property type="match status" value="1"/>
</dbReference>
<dbReference type="OrthoDB" id="5376140at2759"/>
<dbReference type="InterPro" id="IPR051219">
    <property type="entry name" value="Heterochromatin_chromo-domain"/>
</dbReference>
<evidence type="ECO:0000313" key="6">
    <source>
        <dbReference type="Proteomes" id="UP000051574"/>
    </source>
</evidence>
<comment type="subcellular location">
    <subcellularLocation>
        <location evidence="1">Nucleus</location>
    </subcellularLocation>
</comment>
<reference evidence="5 6" key="1">
    <citation type="submission" date="2015-09" db="EMBL/GenBank/DDBJ databases">
        <title>Draft genome of the scarab beetle Oryctes borbonicus.</title>
        <authorList>
            <person name="Meyer J.M."/>
            <person name="Markov G.V."/>
            <person name="Baskaran P."/>
            <person name="Herrmann M."/>
            <person name="Sommer R.J."/>
            <person name="Roedelsperger C."/>
        </authorList>
    </citation>
    <scope>NUCLEOTIDE SEQUENCE [LARGE SCALE GENOMIC DNA]</scope>
    <source>
        <strain evidence="5">OB123</strain>
        <tissue evidence="5">Whole animal</tissue>
    </source>
</reference>
<proteinExistence type="predicted"/>
<feature type="compositionally biased region" description="Basic residues" evidence="3">
    <location>
        <begin position="138"/>
        <end position="157"/>
    </location>
</feature>
<dbReference type="CDD" id="cd00024">
    <property type="entry name" value="CD_CSD"/>
    <property type="match status" value="2"/>
</dbReference>